<evidence type="ECO:0000256" key="4">
    <source>
        <dbReference type="SAM" id="Phobius"/>
    </source>
</evidence>
<dbReference type="SUPFAM" id="SSF69593">
    <property type="entry name" value="Glycerol-3-phosphate (1)-acyltransferase"/>
    <property type="match status" value="1"/>
</dbReference>
<evidence type="ECO:0000313" key="7">
    <source>
        <dbReference type="Proteomes" id="UP001165396"/>
    </source>
</evidence>
<keyword evidence="2" id="KW-0808">Transferase</keyword>
<feature type="domain" description="Phospholipid/glycerol acyltransferase" evidence="5">
    <location>
        <begin position="72"/>
        <end position="186"/>
    </location>
</feature>
<dbReference type="PANTHER" id="PTHR10434">
    <property type="entry name" value="1-ACYL-SN-GLYCEROL-3-PHOSPHATE ACYLTRANSFERASE"/>
    <property type="match status" value="1"/>
</dbReference>
<evidence type="ECO:0000313" key="6">
    <source>
        <dbReference type="EMBL" id="MCR8827394.1"/>
    </source>
</evidence>
<dbReference type="EMBL" id="JANKJG010000009">
    <property type="protein sequence ID" value="MCR8827394.1"/>
    <property type="molecule type" value="Genomic_DNA"/>
</dbReference>
<evidence type="ECO:0000256" key="1">
    <source>
        <dbReference type="ARBA" id="ARBA00005189"/>
    </source>
</evidence>
<gene>
    <name evidence="6" type="ORF">NTA49_12685</name>
</gene>
<feature type="transmembrane region" description="Helical" evidence="4">
    <location>
        <begin position="6"/>
        <end position="33"/>
    </location>
</feature>
<proteinExistence type="predicted"/>
<dbReference type="Pfam" id="PF01553">
    <property type="entry name" value="Acyltransferase"/>
    <property type="match status" value="1"/>
</dbReference>
<comment type="pathway">
    <text evidence="1">Lipid metabolism.</text>
</comment>
<organism evidence="6 7">
    <name type="scientific">Pseudosulfitobacter koreensis</name>
    <dbReference type="NCBI Taxonomy" id="2968472"/>
    <lineage>
        <taxon>Bacteria</taxon>
        <taxon>Pseudomonadati</taxon>
        <taxon>Pseudomonadota</taxon>
        <taxon>Alphaproteobacteria</taxon>
        <taxon>Rhodobacterales</taxon>
        <taxon>Roseobacteraceae</taxon>
        <taxon>Pseudosulfitobacter</taxon>
    </lineage>
</organism>
<dbReference type="PANTHER" id="PTHR10434:SF40">
    <property type="entry name" value="1-ACYL-SN-GLYCEROL-3-PHOSPHATE ACYLTRANSFERASE"/>
    <property type="match status" value="1"/>
</dbReference>
<dbReference type="GO" id="GO:0016746">
    <property type="term" value="F:acyltransferase activity"/>
    <property type="evidence" value="ECO:0007669"/>
    <property type="project" value="UniProtKB-KW"/>
</dbReference>
<protein>
    <submittedName>
        <fullName evidence="6">1-acyl-sn-glycerol-3-phosphate acyltransferase</fullName>
    </submittedName>
</protein>
<dbReference type="InterPro" id="IPR002123">
    <property type="entry name" value="Plipid/glycerol_acylTrfase"/>
</dbReference>
<reference evidence="6" key="1">
    <citation type="submission" date="2022-07" db="EMBL/GenBank/DDBJ databases">
        <title>Pseudosulfitobacter sp. strain AP-MA-4, whole genome sequence.</title>
        <authorList>
            <person name="Jiang Y."/>
        </authorList>
    </citation>
    <scope>NUCLEOTIDE SEQUENCE</scope>
    <source>
        <strain evidence="6">AP-MA-4</strain>
    </source>
</reference>
<keyword evidence="4" id="KW-1133">Transmembrane helix</keyword>
<accession>A0ABT1Z2N7</accession>
<keyword evidence="4" id="KW-0472">Membrane</keyword>
<evidence type="ECO:0000259" key="5">
    <source>
        <dbReference type="SMART" id="SM00563"/>
    </source>
</evidence>
<comment type="caution">
    <text evidence="6">The sequence shown here is derived from an EMBL/GenBank/DDBJ whole genome shotgun (WGS) entry which is preliminary data.</text>
</comment>
<keyword evidence="7" id="KW-1185">Reference proteome</keyword>
<evidence type="ECO:0000256" key="2">
    <source>
        <dbReference type="ARBA" id="ARBA00022679"/>
    </source>
</evidence>
<dbReference type="Proteomes" id="UP001165396">
    <property type="component" value="Unassembled WGS sequence"/>
</dbReference>
<keyword evidence="3 6" id="KW-0012">Acyltransferase</keyword>
<evidence type="ECO:0000256" key="3">
    <source>
        <dbReference type="ARBA" id="ARBA00023315"/>
    </source>
</evidence>
<dbReference type="SMART" id="SM00563">
    <property type="entry name" value="PlsC"/>
    <property type="match status" value="1"/>
</dbReference>
<sequence>MIVIQWLRSLIFVVQIYFAMLVIGIVFAPYAMFSRAGARAACKTWCKWVFWSARWMVGIRTEVRGPVPTGDVMIAAKHQSFLDIMLIFHAVPKGKFIMKREILWTPIIGLYAKGIGCIPVSRGKRGLAIKKMVRDVDAGRLEAGQLIIYSQGTRVAPGVKAPYKVGTAVLYTELGQPCVPVATNVGVFWPRKGIMRKPGLAVVEFLPTMPEGLPREAFMAELQQTVEAKSDALLAEAGFEPERLTQ</sequence>
<dbReference type="CDD" id="cd07989">
    <property type="entry name" value="LPLAT_AGPAT-like"/>
    <property type="match status" value="1"/>
</dbReference>
<name>A0ABT1Z2N7_9RHOB</name>
<keyword evidence="4" id="KW-0812">Transmembrane</keyword>